<evidence type="ECO:0000259" key="4">
    <source>
        <dbReference type="PROSITE" id="PS50042"/>
    </source>
</evidence>
<keyword evidence="3" id="KW-0472">Membrane</keyword>
<dbReference type="EnsemblPlants" id="Pp3c15_7250V3.1">
    <property type="protein sequence ID" value="Pp3c15_7250V3.1"/>
    <property type="gene ID" value="Pp3c15_7250"/>
</dbReference>
<dbReference type="PANTHER" id="PTHR45651">
    <property type="entry name" value="CYCLIC NUCLEOTIDE-GATED ION CHANNEL 15-RELATED-RELATED"/>
    <property type="match status" value="1"/>
</dbReference>
<dbReference type="GO" id="GO:0016020">
    <property type="term" value="C:membrane"/>
    <property type="evidence" value="ECO:0007669"/>
    <property type="project" value="UniProtKB-SubCell"/>
</dbReference>
<evidence type="ECO:0000313" key="7">
    <source>
        <dbReference type="Proteomes" id="UP000006727"/>
    </source>
</evidence>
<dbReference type="Gramene" id="Pp3c15_7250V3.1">
    <property type="protein sequence ID" value="Pp3c15_7250V3.1"/>
    <property type="gene ID" value="Pp3c15_7250"/>
</dbReference>
<keyword evidence="2" id="KW-0407">Ion channel</keyword>
<dbReference type="Proteomes" id="UP000006727">
    <property type="component" value="Chromosome 15"/>
</dbReference>
<reference evidence="5 7" key="2">
    <citation type="journal article" date="2018" name="Plant J.">
        <title>The Physcomitrella patens chromosome-scale assembly reveals moss genome structure and evolution.</title>
        <authorList>
            <person name="Lang D."/>
            <person name="Ullrich K.K."/>
            <person name="Murat F."/>
            <person name="Fuchs J."/>
            <person name="Jenkins J."/>
            <person name="Haas F.B."/>
            <person name="Piednoel M."/>
            <person name="Gundlach H."/>
            <person name="Van Bel M."/>
            <person name="Meyberg R."/>
            <person name="Vives C."/>
            <person name="Morata J."/>
            <person name="Symeonidi A."/>
            <person name="Hiss M."/>
            <person name="Muchero W."/>
            <person name="Kamisugi Y."/>
            <person name="Saleh O."/>
            <person name="Blanc G."/>
            <person name="Decker E.L."/>
            <person name="van Gessel N."/>
            <person name="Grimwood J."/>
            <person name="Hayes R.D."/>
            <person name="Graham S.W."/>
            <person name="Gunter L.E."/>
            <person name="McDaniel S.F."/>
            <person name="Hoernstein S.N.W."/>
            <person name="Larsson A."/>
            <person name="Li F.W."/>
            <person name="Perroud P.F."/>
            <person name="Phillips J."/>
            <person name="Ranjan P."/>
            <person name="Rokshar D.S."/>
            <person name="Rothfels C.J."/>
            <person name="Schneider L."/>
            <person name="Shu S."/>
            <person name="Stevenson D.W."/>
            <person name="Thummler F."/>
            <person name="Tillich M."/>
            <person name="Villarreal Aguilar J.C."/>
            <person name="Widiez T."/>
            <person name="Wong G.K."/>
            <person name="Wymore A."/>
            <person name="Zhang Y."/>
            <person name="Zimmer A.D."/>
            <person name="Quatrano R.S."/>
            <person name="Mayer K.F.X."/>
            <person name="Goodstein D."/>
            <person name="Casacuberta J.M."/>
            <person name="Vandepoele K."/>
            <person name="Reski R."/>
            <person name="Cuming A.C."/>
            <person name="Tuskan G.A."/>
            <person name="Maumus F."/>
            <person name="Salse J."/>
            <person name="Schmutz J."/>
            <person name="Rensing S.A."/>
        </authorList>
    </citation>
    <scope>NUCLEOTIDE SEQUENCE [LARGE SCALE GENOMIC DNA]</scope>
    <source>
        <strain evidence="6 7">cv. Gransden 2004</strain>
    </source>
</reference>
<dbReference type="AlphaFoldDB" id="A0A2K1JCB5"/>
<dbReference type="CDD" id="cd00038">
    <property type="entry name" value="CAP_ED"/>
    <property type="match status" value="1"/>
</dbReference>
<keyword evidence="1" id="KW-1071">Ligand-gated ion channel</keyword>
<dbReference type="Gene3D" id="1.10.287.630">
    <property type="entry name" value="Helix hairpin bin"/>
    <property type="match status" value="1"/>
</dbReference>
<dbReference type="InterPro" id="IPR014710">
    <property type="entry name" value="RmlC-like_jellyroll"/>
</dbReference>
<feature type="transmembrane region" description="Helical" evidence="3">
    <location>
        <begin position="194"/>
        <end position="219"/>
    </location>
</feature>
<sequence>MGHRTCSTLEADKADKTLNASILEDKFSSPISQSWNMKRRAEAVEDSGIPYVCTGYKRSNRLRKQRLSSLSSQKILRRLQHVTGYIFDTSSSGFFLNLIAYFISAHVAGSFWYLRTIQRVETCLGFQFENMANCPSLPFACTAKNFSYGIYSWAVPLVTDGRFVQKILYPLFRGIMTFSSFGNALVPSNHFFEVLFSIGVITSGLLLFTLLIGNIQVFLQSITSKKSEMQLRNRDLEWWMRRRQLSHRLRVRVRQQECCRWAATRGIDEESIVGNLPEGLRRDIKRHLCLDLLRKVPLFEQLDDLILNNVCDRLKPVLFIKEEPIIHEGNPLSHMLFFVRGRILSMYRIHDKRMSNCTLGPGDFFGDELICWCLSKSTGRLPLANASLITLQVTEAFSLSAEDLKYITDHFRYKVASKQLKRTTRYYSTSWRMWAAMAIQLAWRRFKARRSKFYSGPLNFAPLRNESSGLDAAQQDRLRMYTAMMSCPKPTEN</sequence>
<evidence type="ECO:0000256" key="2">
    <source>
        <dbReference type="ARBA" id="ARBA00023303"/>
    </source>
</evidence>
<evidence type="ECO:0000256" key="3">
    <source>
        <dbReference type="SAM" id="Phobius"/>
    </source>
</evidence>
<keyword evidence="7" id="KW-1185">Reference proteome</keyword>
<protein>
    <recommendedName>
        <fullName evidence="4">Cyclic nucleotide-binding domain-containing protein</fullName>
    </recommendedName>
</protein>
<proteinExistence type="predicted"/>
<evidence type="ECO:0000313" key="5">
    <source>
        <dbReference type="EMBL" id="PNR39170.1"/>
    </source>
</evidence>
<keyword evidence="3" id="KW-0812">Transmembrane</keyword>
<reference evidence="6" key="3">
    <citation type="submission" date="2020-12" db="UniProtKB">
        <authorList>
            <consortium name="EnsemblPlants"/>
        </authorList>
    </citation>
    <scope>IDENTIFICATION</scope>
</reference>
<evidence type="ECO:0000313" key="6">
    <source>
        <dbReference type="EnsemblPlants" id="Pp3c15_7250V3.1"/>
    </source>
</evidence>
<feature type="domain" description="Cyclic nucleotide-binding" evidence="4">
    <location>
        <begin position="298"/>
        <end position="367"/>
    </location>
</feature>
<dbReference type="PANTHER" id="PTHR45651:SF14">
    <property type="entry name" value="CYCLIC NUCLEOTIDE-GATED ION CHANNEL 4"/>
    <property type="match status" value="1"/>
</dbReference>
<evidence type="ECO:0000256" key="1">
    <source>
        <dbReference type="ARBA" id="ARBA00023286"/>
    </source>
</evidence>
<accession>A0A2K1JCB5</accession>
<dbReference type="InterPro" id="IPR000595">
    <property type="entry name" value="cNMP-bd_dom"/>
</dbReference>
<keyword evidence="3" id="KW-1133">Transmembrane helix</keyword>
<dbReference type="GO" id="GO:0034220">
    <property type="term" value="P:monoatomic ion transmembrane transport"/>
    <property type="evidence" value="ECO:0007669"/>
    <property type="project" value="UniProtKB-KW"/>
</dbReference>
<keyword evidence="1" id="KW-0813">Transport</keyword>
<dbReference type="Gene3D" id="2.60.120.10">
    <property type="entry name" value="Jelly Rolls"/>
    <property type="match status" value="1"/>
</dbReference>
<dbReference type="SUPFAM" id="SSF81324">
    <property type="entry name" value="Voltage-gated potassium channels"/>
    <property type="match status" value="1"/>
</dbReference>
<dbReference type="PROSITE" id="PS50042">
    <property type="entry name" value="CNMP_BINDING_3"/>
    <property type="match status" value="1"/>
</dbReference>
<reference evidence="5 7" key="1">
    <citation type="journal article" date="2008" name="Science">
        <title>The Physcomitrella genome reveals evolutionary insights into the conquest of land by plants.</title>
        <authorList>
            <person name="Rensing S."/>
            <person name="Lang D."/>
            <person name="Zimmer A."/>
            <person name="Terry A."/>
            <person name="Salamov A."/>
            <person name="Shapiro H."/>
            <person name="Nishiyama T."/>
            <person name="Perroud P.-F."/>
            <person name="Lindquist E."/>
            <person name="Kamisugi Y."/>
            <person name="Tanahashi T."/>
            <person name="Sakakibara K."/>
            <person name="Fujita T."/>
            <person name="Oishi K."/>
            <person name="Shin-I T."/>
            <person name="Kuroki Y."/>
            <person name="Toyoda A."/>
            <person name="Suzuki Y."/>
            <person name="Hashimoto A."/>
            <person name="Yamaguchi K."/>
            <person name="Sugano A."/>
            <person name="Kohara Y."/>
            <person name="Fujiyama A."/>
            <person name="Anterola A."/>
            <person name="Aoki S."/>
            <person name="Ashton N."/>
            <person name="Barbazuk W.B."/>
            <person name="Barker E."/>
            <person name="Bennetzen J."/>
            <person name="Bezanilla M."/>
            <person name="Blankenship R."/>
            <person name="Cho S.H."/>
            <person name="Dutcher S."/>
            <person name="Estelle M."/>
            <person name="Fawcett J.A."/>
            <person name="Gundlach H."/>
            <person name="Hanada K."/>
            <person name="Heyl A."/>
            <person name="Hicks K.A."/>
            <person name="Hugh J."/>
            <person name="Lohr M."/>
            <person name="Mayer K."/>
            <person name="Melkozernov A."/>
            <person name="Murata T."/>
            <person name="Nelson D."/>
            <person name="Pils B."/>
            <person name="Prigge M."/>
            <person name="Reiss B."/>
            <person name="Renner T."/>
            <person name="Rombauts S."/>
            <person name="Rushton P."/>
            <person name="Sanderfoot A."/>
            <person name="Schween G."/>
            <person name="Shiu S.-H."/>
            <person name="Stueber K."/>
            <person name="Theodoulou F.L."/>
            <person name="Tu H."/>
            <person name="Van de Peer Y."/>
            <person name="Verrier P.J."/>
            <person name="Waters E."/>
            <person name="Wood A."/>
            <person name="Yang L."/>
            <person name="Cove D."/>
            <person name="Cuming A."/>
            <person name="Hasebe M."/>
            <person name="Lucas S."/>
            <person name="Mishler D.B."/>
            <person name="Reski R."/>
            <person name="Grigoriev I."/>
            <person name="Quatrano R.S."/>
            <person name="Boore J.L."/>
        </authorList>
    </citation>
    <scope>NUCLEOTIDE SEQUENCE [LARGE SCALE GENOMIC DNA]</scope>
    <source>
        <strain evidence="6 7">cv. Gransden 2004</strain>
    </source>
</reference>
<dbReference type="InterPro" id="IPR018490">
    <property type="entry name" value="cNMP-bd_dom_sf"/>
</dbReference>
<dbReference type="PaxDb" id="3218-PP1S189_85V6.1"/>
<gene>
    <name evidence="5" type="ORF">PHYPA_019448</name>
</gene>
<organism evidence="5">
    <name type="scientific">Physcomitrium patens</name>
    <name type="common">Spreading-leaved earth moss</name>
    <name type="synonym">Physcomitrella patens</name>
    <dbReference type="NCBI Taxonomy" id="3218"/>
    <lineage>
        <taxon>Eukaryota</taxon>
        <taxon>Viridiplantae</taxon>
        <taxon>Streptophyta</taxon>
        <taxon>Embryophyta</taxon>
        <taxon>Bryophyta</taxon>
        <taxon>Bryophytina</taxon>
        <taxon>Bryopsida</taxon>
        <taxon>Funariidae</taxon>
        <taxon>Funariales</taxon>
        <taxon>Funariaceae</taxon>
        <taxon>Physcomitrium</taxon>
    </lineage>
</organism>
<keyword evidence="1" id="KW-0406">Ion transport</keyword>
<dbReference type="SUPFAM" id="SSF51206">
    <property type="entry name" value="cAMP-binding domain-like"/>
    <property type="match status" value="1"/>
</dbReference>
<feature type="transmembrane region" description="Helical" evidence="3">
    <location>
        <begin position="94"/>
        <end position="114"/>
    </location>
</feature>
<name>A0A2K1JCB5_PHYPA</name>
<dbReference type="EMBL" id="ABEU02000015">
    <property type="protein sequence ID" value="PNR39170.1"/>
    <property type="molecule type" value="Genomic_DNA"/>
</dbReference>
<dbReference type="InParanoid" id="A0A2K1JCB5"/>